<evidence type="ECO:0000256" key="2">
    <source>
        <dbReference type="ARBA" id="ARBA00023027"/>
    </source>
</evidence>
<evidence type="ECO:0000313" key="6">
    <source>
        <dbReference type="EMBL" id="OGE75948.1"/>
    </source>
</evidence>
<dbReference type="SUPFAM" id="SSF51735">
    <property type="entry name" value="NAD(P)-binding Rossmann-fold domains"/>
    <property type="match status" value="1"/>
</dbReference>
<dbReference type="PIRSF" id="PIRSF000103">
    <property type="entry name" value="HIBADH"/>
    <property type="match status" value="1"/>
</dbReference>
<keyword evidence="1" id="KW-0560">Oxidoreductase</keyword>
<organism evidence="6 7">
    <name type="scientific">Candidatus Doudnabacteria bacterium RIFCSPHIGHO2_01_52_17</name>
    <dbReference type="NCBI Taxonomy" id="1817820"/>
    <lineage>
        <taxon>Bacteria</taxon>
        <taxon>Candidatus Doudnaibacteriota</taxon>
    </lineage>
</organism>
<sequence length="287" mass="30289">MVNRKLGFIGLGKMGSLMAGRLLKAGYPLTVFNRSPQKSKSLVDQGAKPASTPKELAGAAEIIIMMLSDDSAVRQVIEGREGAFAGAHPGTIFVDCGTISVKTTQDLASQAENSGFHWLDAPVLGGPAAAESGDLPFVVGGEKEILEKVGDTLKVLGKKITWMGQSGMGQAAKQVHNMVAGIFLEAYGEAIHLGEKWGLTRKQILEVLSQGAVNSPLLGYKISKYETDKFDPSFALALMSKDLELAQKAGTELGLSLSVLKRVSDIFAEAKANGLGEEDSSAIIKAL</sequence>
<name>A0A1F5NEC4_9BACT</name>
<evidence type="ECO:0008006" key="8">
    <source>
        <dbReference type="Google" id="ProtNLM"/>
    </source>
</evidence>
<dbReference type="InterPro" id="IPR013328">
    <property type="entry name" value="6PGD_dom2"/>
</dbReference>
<dbReference type="GO" id="GO:0051287">
    <property type="term" value="F:NAD binding"/>
    <property type="evidence" value="ECO:0007669"/>
    <property type="project" value="InterPro"/>
</dbReference>
<dbReference type="Pfam" id="PF14833">
    <property type="entry name" value="NAD_binding_11"/>
    <property type="match status" value="1"/>
</dbReference>
<feature type="domain" description="3-hydroxyisobutyrate dehydrogenase-like NAD-binding" evidence="5">
    <location>
        <begin position="167"/>
        <end position="287"/>
    </location>
</feature>
<feature type="active site" evidence="3">
    <location>
        <position position="173"/>
    </location>
</feature>
<dbReference type="PANTHER" id="PTHR43580:SF2">
    <property type="entry name" value="CYTOKINE-LIKE NUCLEAR FACTOR N-PAC"/>
    <property type="match status" value="1"/>
</dbReference>
<dbReference type="GO" id="GO:0016054">
    <property type="term" value="P:organic acid catabolic process"/>
    <property type="evidence" value="ECO:0007669"/>
    <property type="project" value="UniProtKB-ARBA"/>
</dbReference>
<dbReference type="Pfam" id="PF03446">
    <property type="entry name" value="NAD_binding_2"/>
    <property type="match status" value="1"/>
</dbReference>
<dbReference type="Gene3D" id="1.10.1040.10">
    <property type="entry name" value="N-(1-d-carboxylethyl)-l-norvaline Dehydrogenase, domain 2"/>
    <property type="match status" value="1"/>
</dbReference>
<dbReference type="AlphaFoldDB" id="A0A1F5NEC4"/>
<evidence type="ECO:0000259" key="5">
    <source>
        <dbReference type="Pfam" id="PF14833"/>
    </source>
</evidence>
<keyword evidence="2" id="KW-0520">NAD</keyword>
<dbReference type="EMBL" id="MFEG01000021">
    <property type="protein sequence ID" value="OGE75948.1"/>
    <property type="molecule type" value="Genomic_DNA"/>
</dbReference>
<dbReference type="InterPro" id="IPR008927">
    <property type="entry name" value="6-PGluconate_DH-like_C_sf"/>
</dbReference>
<reference evidence="6 7" key="1">
    <citation type="journal article" date="2016" name="Nat. Commun.">
        <title>Thousands of microbial genomes shed light on interconnected biogeochemical processes in an aquifer system.</title>
        <authorList>
            <person name="Anantharaman K."/>
            <person name="Brown C.T."/>
            <person name="Hug L.A."/>
            <person name="Sharon I."/>
            <person name="Castelle C.J."/>
            <person name="Probst A.J."/>
            <person name="Thomas B.C."/>
            <person name="Singh A."/>
            <person name="Wilkins M.J."/>
            <person name="Karaoz U."/>
            <person name="Brodie E.L."/>
            <person name="Williams K.H."/>
            <person name="Hubbard S.S."/>
            <person name="Banfield J.F."/>
        </authorList>
    </citation>
    <scope>NUCLEOTIDE SEQUENCE [LARGE SCALE GENOMIC DNA]</scope>
</reference>
<dbReference type="Gene3D" id="3.40.50.720">
    <property type="entry name" value="NAD(P)-binding Rossmann-like Domain"/>
    <property type="match status" value="1"/>
</dbReference>
<dbReference type="InterPro" id="IPR002204">
    <property type="entry name" value="3-OH-isobutyrate_DH-rel_CS"/>
</dbReference>
<proteinExistence type="predicted"/>
<dbReference type="InterPro" id="IPR006115">
    <property type="entry name" value="6PGDH_NADP-bd"/>
</dbReference>
<evidence type="ECO:0000256" key="3">
    <source>
        <dbReference type="PIRSR" id="PIRSR000103-1"/>
    </source>
</evidence>
<dbReference type="SUPFAM" id="SSF48179">
    <property type="entry name" value="6-phosphogluconate dehydrogenase C-terminal domain-like"/>
    <property type="match status" value="1"/>
</dbReference>
<accession>A0A1F5NEC4</accession>
<dbReference type="PROSITE" id="PS00895">
    <property type="entry name" value="3_HYDROXYISOBUT_DH"/>
    <property type="match status" value="1"/>
</dbReference>
<comment type="caution">
    <text evidence="6">The sequence shown here is derived from an EMBL/GenBank/DDBJ whole genome shotgun (WGS) entry which is preliminary data.</text>
</comment>
<dbReference type="GO" id="GO:0050661">
    <property type="term" value="F:NADP binding"/>
    <property type="evidence" value="ECO:0007669"/>
    <property type="project" value="InterPro"/>
</dbReference>
<evidence type="ECO:0000256" key="1">
    <source>
        <dbReference type="ARBA" id="ARBA00023002"/>
    </source>
</evidence>
<dbReference type="InterPro" id="IPR036291">
    <property type="entry name" value="NAD(P)-bd_dom_sf"/>
</dbReference>
<dbReference type="GO" id="GO:0016491">
    <property type="term" value="F:oxidoreductase activity"/>
    <property type="evidence" value="ECO:0007669"/>
    <property type="project" value="UniProtKB-KW"/>
</dbReference>
<dbReference type="PANTHER" id="PTHR43580">
    <property type="entry name" value="OXIDOREDUCTASE GLYR1-RELATED"/>
    <property type="match status" value="1"/>
</dbReference>
<evidence type="ECO:0000313" key="7">
    <source>
        <dbReference type="Proteomes" id="UP000176547"/>
    </source>
</evidence>
<dbReference type="Proteomes" id="UP000176547">
    <property type="component" value="Unassembled WGS sequence"/>
</dbReference>
<dbReference type="InterPro" id="IPR051265">
    <property type="entry name" value="HIBADH-related_NP60_sf"/>
</dbReference>
<evidence type="ECO:0000259" key="4">
    <source>
        <dbReference type="Pfam" id="PF03446"/>
    </source>
</evidence>
<gene>
    <name evidence="6" type="ORF">A3K06_01055</name>
</gene>
<feature type="domain" description="6-phosphogluconate dehydrogenase NADP-binding" evidence="4">
    <location>
        <begin position="5"/>
        <end position="164"/>
    </location>
</feature>
<dbReference type="InterPro" id="IPR015815">
    <property type="entry name" value="HIBADH-related"/>
</dbReference>
<protein>
    <recommendedName>
        <fullName evidence="8">3-hydroxyisobutyrate dehydrogenase</fullName>
    </recommendedName>
</protein>
<dbReference type="InterPro" id="IPR029154">
    <property type="entry name" value="HIBADH-like_NADP-bd"/>
</dbReference>